<dbReference type="PANTHER" id="PTHR12489:SF1">
    <property type="entry name" value="LP10272P"/>
    <property type="match status" value="1"/>
</dbReference>
<evidence type="ECO:0000256" key="5">
    <source>
        <dbReference type="SAM" id="MobiDB-lite"/>
    </source>
</evidence>
<dbReference type="GO" id="GO:0007605">
    <property type="term" value="P:sensory perception of sound"/>
    <property type="evidence" value="ECO:0007669"/>
    <property type="project" value="TreeGrafter"/>
</dbReference>
<dbReference type="OrthoDB" id="5873721at2759"/>
<dbReference type="Pfam" id="PF10242">
    <property type="entry name" value="L_HMGIC_fpl"/>
    <property type="match status" value="1"/>
</dbReference>
<gene>
    <name evidence="7" type="ORF">MGAL_10B022061</name>
</gene>
<dbReference type="AlphaFoldDB" id="A0A8B6F9S5"/>
<reference evidence="7" key="1">
    <citation type="submission" date="2018-11" db="EMBL/GenBank/DDBJ databases">
        <authorList>
            <person name="Alioto T."/>
            <person name="Alioto T."/>
        </authorList>
    </citation>
    <scope>NUCLEOTIDE SEQUENCE</scope>
</reference>
<evidence type="ECO:0008006" key="9">
    <source>
        <dbReference type="Google" id="ProtNLM"/>
    </source>
</evidence>
<keyword evidence="8" id="KW-1185">Reference proteome</keyword>
<sequence length="127" mass="14179">MCDISQWLGPPRSTEPVCGSTADQYKLGYCGVRWGYILAILGIFDAALLAILAFVLASKREEFPKDSYVTGTVNKSELEGYNVDTMSKRSIPIQPVVTVPGGDDRHERFSEYSQSQFSRRPGHNFQL</sequence>
<evidence type="ECO:0000256" key="4">
    <source>
        <dbReference type="ARBA" id="ARBA00023136"/>
    </source>
</evidence>
<name>A0A8B6F9S5_MYTGA</name>
<comment type="subcellular location">
    <subcellularLocation>
        <location evidence="1">Membrane</location>
        <topology evidence="1">Multi-pass membrane protein</topology>
    </subcellularLocation>
</comment>
<evidence type="ECO:0000256" key="1">
    <source>
        <dbReference type="ARBA" id="ARBA00004141"/>
    </source>
</evidence>
<evidence type="ECO:0000256" key="6">
    <source>
        <dbReference type="SAM" id="Phobius"/>
    </source>
</evidence>
<evidence type="ECO:0000313" key="7">
    <source>
        <dbReference type="EMBL" id="VDI46909.1"/>
    </source>
</evidence>
<dbReference type="PANTHER" id="PTHR12489">
    <property type="entry name" value="LIPOMA HMGIC FUSION PARTNER-LIKE PROTEIN"/>
    <property type="match status" value="1"/>
</dbReference>
<feature type="region of interest" description="Disordered" evidence="5">
    <location>
        <begin position="97"/>
        <end position="127"/>
    </location>
</feature>
<accession>A0A8B6F9S5</accession>
<evidence type="ECO:0000256" key="3">
    <source>
        <dbReference type="ARBA" id="ARBA00022989"/>
    </source>
</evidence>
<keyword evidence="3 6" id="KW-1133">Transmembrane helix</keyword>
<comment type="caution">
    <text evidence="7">The sequence shown here is derived from an EMBL/GenBank/DDBJ whole genome shotgun (WGS) entry which is preliminary data.</text>
</comment>
<dbReference type="GO" id="GO:0005886">
    <property type="term" value="C:plasma membrane"/>
    <property type="evidence" value="ECO:0007669"/>
    <property type="project" value="TreeGrafter"/>
</dbReference>
<dbReference type="Proteomes" id="UP000596742">
    <property type="component" value="Unassembled WGS sequence"/>
</dbReference>
<feature type="transmembrane region" description="Helical" evidence="6">
    <location>
        <begin position="34"/>
        <end position="57"/>
    </location>
</feature>
<keyword evidence="4 6" id="KW-0472">Membrane</keyword>
<dbReference type="InterPro" id="IPR019372">
    <property type="entry name" value="LHFPL"/>
</dbReference>
<evidence type="ECO:0000256" key="2">
    <source>
        <dbReference type="ARBA" id="ARBA00022692"/>
    </source>
</evidence>
<protein>
    <recommendedName>
        <fullName evidence="9">LHFPL tetraspan subfamily member 3 protein</fullName>
    </recommendedName>
</protein>
<proteinExistence type="predicted"/>
<dbReference type="EMBL" id="UYJE01006546">
    <property type="protein sequence ID" value="VDI46909.1"/>
    <property type="molecule type" value="Genomic_DNA"/>
</dbReference>
<organism evidence="7 8">
    <name type="scientific">Mytilus galloprovincialis</name>
    <name type="common">Mediterranean mussel</name>
    <dbReference type="NCBI Taxonomy" id="29158"/>
    <lineage>
        <taxon>Eukaryota</taxon>
        <taxon>Metazoa</taxon>
        <taxon>Spiralia</taxon>
        <taxon>Lophotrochozoa</taxon>
        <taxon>Mollusca</taxon>
        <taxon>Bivalvia</taxon>
        <taxon>Autobranchia</taxon>
        <taxon>Pteriomorphia</taxon>
        <taxon>Mytilida</taxon>
        <taxon>Mytiloidea</taxon>
        <taxon>Mytilidae</taxon>
        <taxon>Mytilinae</taxon>
        <taxon>Mytilus</taxon>
    </lineage>
</organism>
<evidence type="ECO:0000313" key="8">
    <source>
        <dbReference type="Proteomes" id="UP000596742"/>
    </source>
</evidence>
<keyword evidence="2 6" id="KW-0812">Transmembrane</keyword>